<sequence>MVAIQEQYELQPIYNEENSTEEEIRDEDYEQPIEDYCMTLGQPITWPELIEDSDLLLDGATDEVDVESNINDLEDDGYPRFNPAIDMKNPIFHLRMVFASKKVVKEALREYAIKNGRQIRFVKNDKRRIRVICQESCPFLFYASVMEDKIGYQIKKLIDEHDCQRVYNNKRIDAKWLAERYKERFRSEPGTTCNGFIDQVKDDFESEVSRWKFYRTRATAMKMIEGDIKDQYALLWDYCEELKRTYAVVDSENKENCEWFVEILKEDLQMNNSLSFTFISDRQKGLLEAVKKHEDDNIASVRHMYNNFKTKHPSLTLKEMVWAAARTTTIPRFQQHMATLGGTDATALAWFSDKPTSAWSRSHFRTRPKCDILLNNLCEAFNKSILPARDSPIIVMLERIKNYMMERMVDKRKSMEKWKYPISPKAMEIIAKNQEWARFCRIKWSGELHFQVGVTHTNEQYVVDLNAKTCACRKWELTGIPCVHALACILKVNLNPISFVDAYYSKQAYEKTYAEIIKGTNGPESWPNPRTHPLQPPLVKKRPGRPKKARNREAGEVPASNKVRKFGTIIHCKKCGKPGHNSKTCGKPNSKVTKKSRQG</sequence>
<feature type="region of interest" description="Disordered" evidence="5">
    <location>
        <begin position="520"/>
        <end position="560"/>
    </location>
</feature>
<dbReference type="Gramene" id="evm.model.02.1775">
    <property type="protein sequence ID" value="cds.evm.model.02.1775"/>
    <property type="gene ID" value="evm.TU.02.1775"/>
</dbReference>
<dbReference type="GO" id="GO:0003676">
    <property type="term" value="F:nucleic acid binding"/>
    <property type="evidence" value="ECO:0007669"/>
    <property type="project" value="InterPro"/>
</dbReference>
<evidence type="ECO:0000313" key="9">
    <source>
        <dbReference type="Proteomes" id="UP000596661"/>
    </source>
</evidence>
<name>A0A803NV29_CANSA</name>
<proteinExistence type="predicted"/>
<dbReference type="InterPro" id="IPR007527">
    <property type="entry name" value="Znf_SWIM"/>
</dbReference>
<protein>
    <recommendedName>
        <fullName evidence="10">SWIM-type domain-containing protein</fullName>
    </recommendedName>
</protein>
<evidence type="ECO:0000256" key="5">
    <source>
        <dbReference type="SAM" id="MobiDB-lite"/>
    </source>
</evidence>
<evidence type="ECO:0000259" key="7">
    <source>
        <dbReference type="PROSITE" id="PS50966"/>
    </source>
</evidence>
<dbReference type="Proteomes" id="UP000596661">
    <property type="component" value="Chromosome 2"/>
</dbReference>
<dbReference type="EMBL" id="UZAU01000222">
    <property type="status" value="NOT_ANNOTATED_CDS"/>
    <property type="molecule type" value="Genomic_DNA"/>
</dbReference>
<feature type="domain" description="SWIM-type" evidence="7">
    <location>
        <begin position="461"/>
        <end position="493"/>
    </location>
</feature>
<dbReference type="GO" id="GO:0008270">
    <property type="term" value="F:zinc ion binding"/>
    <property type="evidence" value="ECO:0007669"/>
    <property type="project" value="UniProtKB-KW"/>
</dbReference>
<evidence type="ECO:0008006" key="10">
    <source>
        <dbReference type="Google" id="ProtNLM"/>
    </source>
</evidence>
<feature type="compositionally biased region" description="Basic residues" evidence="5">
    <location>
        <begin position="539"/>
        <end position="550"/>
    </location>
</feature>
<dbReference type="InterPro" id="IPR001878">
    <property type="entry name" value="Znf_CCHC"/>
</dbReference>
<evidence type="ECO:0000256" key="3">
    <source>
        <dbReference type="ARBA" id="ARBA00022833"/>
    </source>
</evidence>
<evidence type="ECO:0000256" key="1">
    <source>
        <dbReference type="ARBA" id="ARBA00022723"/>
    </source>
</evidence>
<dbReference type="PANTHER" id="PTHR31973">
    <property type="entry name" value="POLYPROTEIN, PUTATIVE-RELATED"/>
    <property type="match status" value="1"/>
</dbReference>
<keyword evidence="3" id="KW-0862">Zinc</keyword>
<feature type="region of interest" description="Disordered" evidence="5">
    <location>
        <begin position="575"/>
        <end position="599"/>
    </location>
</feature>
<dbReference type="InterPro" id="IPR004332">
    <property type="entry name" value="Transposase_MuDR"/>
</dbReference>
<reference evidence="8" key="2">
    <citation type="submission" date="2021-03" db="UniProtKB">
        <authorList>
            <consortium name="EnsemblPlants"/>
        </authorList>
    </citation>
    <scope>IDENTIFICATION</scope>
</reference>
<evidence type="ECO:0000259" key="6">
    <source>
        <dbReference type="PROSITE" id="PS50158"/>
    </source>
</evidence>
<dbReference type="EnsemblPlants" id="evm.model.02.1775">
    <property type="protein sequence ID" value="cds.evm.model.02.1775"/>
    <property type="gene ID" value="evm.TU.02.1775"/>
</dbReference>
<dbReference type="OMA" id="NKENCEW"/>
<evidence type="ECO:0000313" key="8">
    <source>
        <dbReference type="EnsemblPlants" id="cds.evm.model.02.1775"/>
    </source>
</evidence>
<dbReference type="PROSITE" id="PS50158">
    <property type="entry name" value="ZF_CCHC"/>
    <property type="match status" value="1"/>
</dbReference>
<dbReference type="InterPro" id="IPR006564">
    <property type="entry name" value="Znf_PMZ"/>
</dbReference>
<keyword evidence="9" id="KW-1185">Reference proteome</keyword>
<dbReference type="PANTHER" id="PTHR31973:SF199">
    <property type="entry name" value="SWIM-TYPE DOMAIN-CONTAINING PROTEIN"/>
    <property type="match status" value="1"/>
</dbReference>
<reference evidence="8" key="1">
    <citation type="submission" date="2018-11" db="EMBL/GenBank/DDBJ databases">
        <authorList>
            <person name="Grassa J C."/>
        </authorList>
    </citation>
    <scope>NUCLEOTIDE SEQUENCE [LARGE SCALE GENOMIC DNA]</scope>
</reference>
<organism evidence="8 9">
    <name type="scientific">Cannabis sativa</name>
    <name type="common">Hemp</name>
    <name type="synonym">Marijuana</name>
    <dbReference type="NCBI Taxonomy" id="3483"/>
    <lineage>
        <taxon>Eukaryota</taxon>
        <taxon>Viridiplantae</taxon>
        <taxon>Streptophyta</taxon>
        <taxon>Embryophyta</taxon>
        <taxon>Tracheophyta</taxon>
        <taxon>Spermatophyta</taxon>
        <taxon>Magnoliopsida</taxon>
        <taxon>eudicotyledons</taxon>
        <taxon>Gunneridae</taxon>
        <taxon>Pentapetalae</taxon>
        <taxon>rosids</taxon>
        <taxon>fabids</taxon>
        <taxon>Rosales</taxon>
        <taxon>Cannabaceae</taxon>
        <taxon>Cannabis</taxon>
    </lineage>
</organism>
<dbReference type="PROSITE" id="PS50966">
    <property type="entry name" value="ZF_SWIM"/>
    <property type="match status" value="1"/>
</dbReference>
<dbReference type="Pfam" id="PF04434">
    <property type="entry name" value="SWIM"/>
    <property type="match status" value="1"/>
</dbReference>
<keyword evidence="1" id="KW-0479">Metal-binding</keyword>
<evidence type="ECO:0000256" key="4">
    <source>
        <dbReference type="PROSITE-ProRule" id="PRU00047"/>
    </source>
</evidence>
<accession>A0A803NV29</accession>
<feature type="domain" description="CCHC-type" evidence="6">
    <location>
        <begin position="572"/>
        <end position="585"/>
    </location>
</feature>
<evidence type="ECO:0000256" key="2">
    <source>
        <dbReference type="ARBA" id="ARBA00022771"/>
    </source>
</evidence>
<dbReference type="Pfam" id="PF03108">
    <property type="entry name" value="DBD_Tnp_Mut"/>
    <property type="match status" value="1"/>
</dbReference>
<dbReference type="AlphaFoldDB" id="A0A803NV29"/>
<dbReference type="SMART" id="SM00575">
    <property type="entry name" value="ZnF_PMZ"/>
    <property type="match status" value="1"/>
</dbReference>
<keyword evidence="2 4" id="KW-0863">Zinc-finger</keyword>